<feature type="domain" description="Radical SAM core" evidence="8">
    <location>
        <begin position="161"/>
        <end position="392"/>
    </location>
</feature>
<feature type="region of interest" description="Disordered" evidence="7">
    <location>
        <begin position="90"/>
        <end position="156"/>
    </location>
</feature>
<dbReference type="AlphaFoldDB" id="A0AAE8W901"/>
<dbReference type="PANTHER" id="PTHR43273">
    <property type="entry name" value="ANAEROBIC SULFATASE-MATURATING ENZYME HOMOLOG ASLB-RELATED"/>
    <property type="match status" value="1"/>
</dbReference>
<evidence type="ECO:0000313" key="10">
    <source>
        <dbReference type="Proteomes" id="UP000318720"/>
    </source>
</evidence>
<keyword evidence="3" id="KW-0949">S-adenosyl-L-methionine</keyword>
<dbReference type="SUPFAM" id="SSF102114">
    <property type="entry name" value="Radical SAM enzymes"/>
    <property type="match status" value="1"/>
</dbReference>
<dbReference type="SFLD" id="SFLDS00029">
    <property type="entry name" value="Radical_SAM"/>
    <property type="match status" value="1"/>
</dbReference>
<gene>
    <name evidence="9" type="ORF">Sipo8835_04500</name>
</gene>
<keyword evidence="5" id="KW-0408">Iron</keyword>
<protein>
    <submittedName>
        <fullName evidence="9">FxsB family radical SAM/SPASM domain protein</fullName>
    </submittedName>
</protein>
<dbReference type="Proteomes" id="UP000318720">
    <property type="component" value="Unassembled WGS sequence"/>
</dbReference>
<dbReference type="PROSITE" id="PS51918">
    <property type="entry name" value="RADICAL_SAM"/>
    <property type="match status" value="1"/>
</dbReference>
<evidence type="ECO:0000256" key="5">
    <source>
        <dbReference type="ARBA" id="ARBA00023004"/>
    </source>
</evidence>
<comment type="caution">
    <text evidence="9">The sequence shown here is derived from an EMBL/GenBank/DDBJ whole genome shotgun (WGS) entry which is preliminary data.</text>
</comment>
<dbReference type="InterPro" id="IPR023867">
    <property type="entry name" value="Sulphatase_maturase_rSAM"/>
</dbReference>
<dbReference type="InterPro" id="IPR026335">
    <property type="entry name" value="rSAM_SPASM_FxsB"/>
</dbReference>
<sequence>MSSGPRRARATNRELLTVCEQAWTMGESASAGVSRWRRPCPKCMILRIRNRTASSSISTSWISTPSIRWRVRLSVRFCWRYSVAAAEDHGHRHRSVHTAVTASSTPSVPSAPSTASTPSARSAVSIRSAPSAASTPSVPSAPSVPTVRGPAVPDAAPEAATQPFRSFICKVASRCNLDCDYCYVYRHADQSWRSQPTRMSLETAAQLGRRINEHAREHGLERVDFILHGGEPLLLGVDYLRALCETVTRAAPDVRIRWNGQTNGTPYTEEVLEFCREWEVSFGLSMDGPRAVNDRHRLDHAGRSSFAQVERCIGLLSSPEARGLWGGILAVIDLEADPVETYSYLRSFDPPSIDFLLPLGHHDLRPPGKERLDVTPYADWLLRVFEMWYGERPQPLRIRRFRDIIALYLGATDSSEEWGLQPVDFIVVETNGEIQAVDTLKVTYPGACELGLNIFDDSFDTALRSPLVRSRQNNWGTLGETCRECELVRICGGGYFPHRYSRQNGFRNESVYCADLKKLIRVVTGTVGKDLRRLAKRVEVESDGGKAR</sequence>
<dbReference type="GO" id="GO:0051539">
    <property type="term" value="F:4 iron, 4 sulfur cluster binding"/>
    <property type="evidence" value="ECO:0007669"/>
    <property type="project" value="UniProtKB-KW"/>
</dbReference>
<dbReference type="GO" id="GO:0046872">
    <property type="term" value="F:metal ion binding"/>
    <property type="evidence" value="ECO:0007669"/>
    <property type="project" value="UniProtKB-KW"/>
</dbReference>
<evidence type="ECO:0000256" key="7">
    <source>
        <dbReference type="SAM" id="MobiDB-lite"/>
    </source>
</evidence>
<dbReference type="InterPro" id="IPR058240">
    <property type="entry name" value="rSAM_sf"/>
</dbReference>
<keyword evidence="6" id="KW-0411">Iron-sulfur</keyword>
<evidence type="ECO:0000256" key="6">
    <source>
        <dbReference type="ARBA" id="ARBA00023014"/>
    </source>
</evidence>
<keyword evidence="4" id="KW-0479">Metal-binding</keyword>
<comment type="cofactor">
    <cofactor evidence="1">
        <name>[4Fe-4S] cluster</name>
        <dbReference type="ChEBI" id="CHEBI:49883"/>
    </cofactor>
</comment>
<dbReference type="Pfam" id="PF04055">
    <property type="entry name" value="Radical_SAM"/>
    <property type="match status" value="1"/>
</dbReference>
<reference evidence="9 10" key="1">
    <citation type="submission" date="2019-03" db="EMBL/GenBank/DDBJ databases">
        <title>Comparative genomic analyses of the sweetpotato soil rot pathogen, Streptomyces ipomoeae.</title>
        <authorList>
            <person name="Ruschel Soares N."/>
            <person name="Badger J.H."/>
            <person name="Huguet-Tapia J.C."/>
            <person name="Clark C.A."/>
            <person name="Pettis G.S."/>
        </authorList>
    </citation>
    <scope>NUCLEOTIDE SEQUENCE [LARGE SCALE GENOMIC DNA]</scope>
    <source>
        <strain evidence="9 10">88-35</strain>
    </source>
</reference>
<accession>A0AAE8W901</accession>
<dbReference type="PROSITE" id="PS01305">
    <property type="entry name" value="MOAA_NIFB_PQQE"/>
    <property type="match status" value="1"/>
</dbReference>
<feature type="compositionally biased region" description="Low complexity" evidence="7">
    <location>
        <begin position="97"/>
        <end position="147"/>
    </location>
</feature>
<evidence type="ECO:0000313" key="9">
    <source>
        <dbReference type="EMBL" id="TQE38595.1"/>
    </source>
</evidence>
<dbReference type="Gene3D" id="3.20.20.70">
    <property type="entry name" value="Aldolase class I"/>
    <property type="match status" value="1"/>
</dbReference>
<dbReference type="InterPro" id="IPR000385">
    <property type="entry name" value="MoaA_NifB_PqqE_Fe-S-bd_CS"/>
</dbReference>
<dbReference type="InterPro" id="IPR007197">
    <property type="entry name" value="rSAM"/>
</dbReference>
<dbReference type="GO" id="GO:0016491">
    <property type="term" value="F:oxidoreductase activity"/>
    <property type="evidence" value="ECO:0007669"/>
    <property type="project" value="InterPro"/>
</dbReference>
<name>A0AAE8W901_9ACTN</name>
<evidence type="ECO:0000259" key="8">
    <source>
        <dbReference type="PROSITE" id="PS51918"/>
    </source>
</evidence>
<keyword evidence="2" id="KW-0004">4Fe-4S</keyword>
<evidence type="ECO:0000256" key="4">
    <source>
        <dbReference type="ARBA" id="ARBA00022723"/>
    </source>
</evidence>
<dbReference type="SFLD" id="SFLDG01386">
    <property type="entry name" value="main_SPASM_domain-containing"/>
    <property type="match status" value="1"/>
</dbReference>
<organism evidence="9 10">
    <name type="scientific">Streptomyces ipomoeae</name>
    <dbReference type="NCBI Taxonomy" id="103232"/>
    <lineage>
        <taxon>Bacteria</taxon>
        <taxon>Bacillati</taxon>
        <taxon>Actinomycetota</taxon>
        <taxon>Actinomycetes</taxon>
        <taxon>Kitasatosporales</taxon>
        <taxon>Streptomycetaceae</taxon>
        <taxon>Streptomyces</taxon>
    </lineage>
</organism>
<evidence type="ECO:0000256" key="1">
    <source>
        <dbReference type="ARBA" id="ARBA00001966"/>
    </source>
</evidence>
<dbReference type="PANTHER" id="PTHR43273:SF8">
    <property type="entry name" value="RADICAL SAM DOMAIN PROTEIN"/>
    <property type="match status" value="1"/>
</dbReference>
<evidence type="ECO:0000256" key="2">
    <source>
        <dbReference type="ARBA" id="ARBA00022485"/>
    </source>
</evidence>
<dbReference type="InterPro" id="IPR013785">
    <property type="entry name" value="Aldolase_TIM"/>
</dbReference>
<dbReference type="SFLD" id="SFLDG01072">
    <property type="entry name" value="dehydrogenase_like"/>
    <property type="match status" value="1"/>
</dbReference>
<dbReference type="NCBIfam" id="TIGR04269">
    <property type="entry name" value="SAM_SPASM_FxsB"/>
    <property type="match status" value="1"/>
</dbReference>
<dbReference type="EMBL" id="SPAZ01000044">
    <property type="protein sequence ID" value="TQE38595.1"/>
    <property type="molecule type" value="Genomic_DNA"/>
</dbReference>
<proteinExistence type="predicted"/>
<dbReference type="SFLD" id="SFLDG01067">
    <property type="entry name" value="SPASM/twitch_domain_containing"/>
    <property type="match status" value="1"/>
</dbReference>
<dbReference type="CDD" id="cd01335">
    <property type="entry name" value="Radical_SAM"/>
    <property type="match status" value="1"/>
</dbReference>
<evidence type="ECO:0000256" key="3">
    <source>
        <dbReference type="ARBA" id="ARBA00022691"/>
    </source>
</evidence>